<dbReference type="Proteomes" id="UP000094936">
    <property type="component" value="Unassembled WGS sequence"/>
</dbReference>
<evidence type="ECO:0000256" key="1">
    <source>
        <dbReference type="SAM" id="MobiDB-lite"/>
    </source>
</evidence>
<dbReference type="AlphaFoldDB" id="A0A1C3EEM0"/>
<protein>
    <submittedName>
        <fullName evidence="2">Uncharacterized protein</fullName>
    </submittedName>
</protein>
<feature type="compositionally biased region" description="Acidic residues" evidence="1">
    <location>
        <begin position="219"/>
        <end position="234"/>
    </location>
</feature>
<gene>
    <name evidence="2" type="ORF">A8L45_15625</name>
</gene>
<comment type="caution">
    <text evidence="2">The sequence shown here is derived from an EMBL/GenBank/DDBJ whole genome shotgun (WGS) entry which is preliminary data.</text>
</comment>
<keyword evidence="3" id="KW-1185">Reference proteome</keyword>
<dbReference type="STRING" id="1080227.A8L45_15625"/>
<feature type="region of interest" description="Disordered" evidence="1">
    <location>
        <begin position="207"/>
        <end position="258"/>
    </location>
</feature>
<feature type="compositionally biased region" description="Polar residues" evidence="1">
    <location>
        <begin position="235"/>
        <end position="252"/>
    </location>
</feature>
<dbReference type="Pfam" id="PF09839">
    <property type="entry name" value="DUF2066"/>
    <property type="match status" value="1"/>
</dbReference>
<name>A0A1C3EEM0_9GAMM</name>
<proteinExistence type="predicted"/>
<organism evidence="2 3">
    <name type="scientific">Veronia pacifica</name>
    <dbReference type="NCBI Taxonomy" id="1080227"/>
    <lineage>
        <taxon>Bacteria</taxon>
        <taxon>Pseudomonadati</taxon>
        <taxon>Pseudomonadota</taxon>
        <taxon>Gammaproteobacteria</taxon>
        <taxon>Vibrionales</taxon>
        <taxon>Vibrionaceae</taxon>
        <taxon>Veronia</taxon>
    </lineage>
</organism>
<evidence type="ECO:0000313" key="3">
    <source>
        <dbReference type="Proteomes" id="UP000094936"/>
    </source>
</evidence>
<reference evidence="2 3" key="1">
    <citation type="submission" date="2016-05" db="EMBL/GenBank/DDBJ databases">
        <title>Genomic Taxonomy of the Vibrionaceae.</title>
        <authorList>
            <person name="Gomez-Gil B."/>
            <person name="Enciso-Ibarra J."/>
        </authorList>
    </citation>
    <scope>NUCLEOTIDE SEQUENCE [LARGE SCALE GENOMIC DNA]</scope>
    <source>
        <strain evidence="2 3">CAIM 1920</strain>
    </source>
</reference>
<dbReference type="EMBL" id="LYBM01000031">
    <property type="protein sequence ID" value="ODA31673.1"/>
    <property type="molecule type" value="Genomic_DNA"/>
</dbReference>
<dbReference type="InterPro" id="IPR018642">
    <property type="entry name" value="DUF2066"/>
</dbReference>
<accession>A0A1C3EEM0</accession>
<evidence type="ECO:0000313" key="2">
    <source>
        <dbReference type="EMBL" id="ODA31673.1"/>
    </source>
</evidence>
<sequence>MIKAEGERRGLPVLVPVGDFDDVVNVSPPDIWGGFVNPLSDVSERYNPDGVVLLKIRRNRVDWQLYPKFQDMKYSAPIEGSDTGDINGVLANVVDAIADQYASRTAVTLGGDASNTTLLSITGLQSSEDYFSLERTLEGLNSIASLKLQSLSQGEAIFQISLLGTEEVFNNELMVDRRISKGSAETEIVDGRVVPLKLNYRFRGVSKVPAPAPRAPEAETPDNEEPSASEDITESENTVEQAVQSTANVGSDSEQEQN</sequence>